<name>A0A7S4BGX5_CHRCT</name>
<evidence type="ECO:0000313" key="2">
    <source>
        <dbReference type="EMBL" id="CAE0765589.1"/>
    </source>
</evidence>
<organism evidence="2">
    <name type="scientific">Chrysotila carterae</name>
    <name type="common">Marine alga</name>
    <name type="synonym">Syracosphaera carterae</name>
    <dbReference type="NCBI Taxonomy" id="13221"/>
    <lineage>
        <taxon>Eukaryota</taxon>
        <taxon>Haptista</taxon>
        <taxon>Haptophyta</taxon>
        <taxon>Prymnesiophyceae</taxon>
        <taxon>Isochrysidales</taxon>
        <taxon>Isochrysidaceae</taxon>
        <taxon>Chrysotila</taxon>
    </lineage>
</organism>
<evidence type="ECO:0000256" key="1">
    <source>
        <dbReference type="SAM" id="MobiDB-lite"/>
    </source>
</evidence>
<sequence>MSSMLRMQALRTAFLNERMAAERQYIQFRRKRAENYQTESRRTKPTTEIARIRRELSEKPRCVPRRPREGQQWTLEVPLQGDNLAEPELTSHGECDQRTRDCAGAHAGPEQASLLGRNRHEAGKRRNKHQTLSVWTWMLVAMFCVKQEAVTKQLPVTEEERQTNVSWQPMNGRRIAGKHSQKEIGHHSHGTQHDITPDIQMLTQTEPRLQQSVPALRSRQRTTDPVSSQHLKEAHHRKYTADGDSKNQEHVCTNAGADHQTDATALIHIAVNRHLGRKYASIIGNASPRTESNGRSNHIAARATLKRATFKRWIEVSTVSQYHASNSSSASSHAGLNGREKLQVAREVLTRTALTRWMEGGSASHYHASTDSSVSSHAKLSSKTHSRMYTADDGSVSQYQASINNRASPHIEPKDGMSRQVSTSASKRATFGSVRQCHASTSSIALSLVESHGGPKQLDARDTLTRAARKRWIADGRVSHFHVSISKNASSQAKLSNKIHNRVYTVEEGSVRQFHASTNQQ</sequence>
<dbReference type="EMBL" id="HBIZ01028630">
    <property type="protein sequence ID" value="CAE0765589.1"/>
    <property type="molecule type" value="Transcribed_RNA"/>
</dbReference>
<feature type="region of interest" description="Disordered" evidence="1">
    <location>
        <begin position="364"/>
        <end position="385"/>
    </location>
</feature>
<dbReference type="AlphaFoldDB" id="A0A7S4BGX5"/>
<reference evidence="2" key="1">
    <citation type="submission" date="2021-01" db="EMBL/GenBank/DDBJ databases">
        <authorList>
            <person name="Corre E."/>
            <person name="Pelletier E."/>
            <person name="Niang G."/>
            <person name="Scheremetjew M."/>
            <person name="Finn R."/>
            <person name="Kale V."/>
            <person name="Holt S."/>
            <person name="Cochrane G."/>
            <person name="Meng A."/>
            <person name="Brown T."/>
            <person name="Cohen L."/>
        </authorList>
    </citation>
    <scope>NUCLEOTIDE SEQUENCE</scope>
    <source>
        <strain evidence="2">CCMP645</strain>
    </source>
</reference>
<protein>
    <submittedName>
        <fullName evidence="2">Uncharacterized protein</fullName>
    </submittedName>
</protein>
<proteinExistence type="predicted"/>
<accession>A0A7S4BGX5</accession>
<gene>
    <name evidence="2" type="ORF">PCAR00345_LOCUS18201</name>
</gene>
<feature type="region of interest" description="Disordered" evidence="1">
    <location>
        <begin position="213"/>
        <end position="246"/>
    </location>
</feature>